<dbReference type="AlphaFoldDB" id="R4X9H1"/>
<evidence type="ECO:0000256" key="10">
    <source>
        <dbReference type="PROSITE-ProRule" id="PRU00042"/>
    </source>
</evidence>
<dbReference type="Pfam" id="PF02200">
    <property type="entry name" value="STE"/>
    <property type="match status" value="1"/>
</dbReference>
<feature type="region of interest" description="Disordered" evidence="11">
    <location>
        <begin position="428"/>
        <end position="511"/>
    </location>
</feature>
<organism evidence="13 14">
    <name type="scientific">Taphrina deformans (strain PYCC 5710 / ATCC 11124 / CBS 356.35 / IMI 108563 / JCM 9778 / NBRC 8474)</name>
    <name type="common">Peach leaf curl fungus</name>
    <name type="synonym">Lalaria deformans</name>
    <dbReference type="NCBI Taxonomy" id="1097556"/>
    <lineage>
        <taxon>Eukaryota</taxon>
        <taxon>Fungi</taxon>
        <taxon>Dikarya</taxon>
        <taxon>Ascomycota</taxon>
        <taxon>Taphrinomycotina</taxon>
        <taxon>Taphrinomycetes</taxon>
        <taxon>Taphrinales</taxon>
        <taxon>Taphrinaceae</taxon>
        <taxon>Taphrina</taxon>
    </lineage>
</organism>
<proteinExistence type="inferred from homology"/>
<evidence type="ECO:0000256" key="1">
    <source>
        <dbReference type="ARBA" id="ARBA00004123"/>
    </source>
</evidence>
<keyword evidence="4 10" id="KW-0863">Zinc-finger</keyword>
<keyword evidence="3" id="KW-0677">Repeat</keyword>
<dbReference type="GO" id="GO:1990526">
    <property type="term" value="C:Ste12p-Dig1p-Dig2p complex"/>
    <property type="evidence" value="ECO:0007669"/>
    <property type="project" value="TreeGrafter"/>
</dbReference>
<evidence type="ECO:0000256" key="7">
    <source>
        <dbReference type="ARBA" id="ARBA00023163"/>
    </source>
</evidence>
<keyword evidence="8" id="KW-0539">Nucleus</keyword>
<gene>
    <name evidence="13" type="ORF">TAPDE_002390</name>
</gene>
<accession>R4X9H1</accession>
<dbReference type="GO" id="GO:0008270">
    <property type="term" value="F:zinc ion binding"/>
    <property type="evidence" value="ECO:0007669"/>
    <property type="project" value="UniProtKB-KW"/>
</dbReference>
<evidence type="ECO:0000256" key="3">
    <source>
        <dbReference type="ARBA" id="ARBA00022737"/>
    </source>
</evidence>
<dbReference type="PROSITE" id="PS50157">
    <property type="entry name" value="ZINC_FINGER_C2H2_2"/>
    <property type="match status" value="2"/>
</dbReference>
<dbReference type="InterPro" id="IPR052127">
    <property type="entry name" value="STE12_transcription_factor"/>
</dbReference>
<evidence type="ECO:0000256" key="6">
    <source>
        <dbReference type="ARBA" id="ARBA00023015"/>
    </source>
</evidence>
<evidence type="ECO:0000256" key="4">
    <source>
        <dbReference type="ARBA" id="ARBA00022771"/>
    </source>
</evidence>
<keyword evidence="2" id="KW-0479">Metal-binding</keyword>
<dbReference type="PANTHER" id="PTHR47427">
    <property type="entry name" value="PROTEIN STE12"/>
    <property type="match status" value="1"/>
</dbReference>
<dbReference type="SMART" id="SM00424">
    <property type="entry name" value="STE"/>
    <property type="match status" value="1"/>
</dbReference>
<comment type="subcellular location">
    <subcellularLocation>
        <location evidence="1">Nucleus</location>
    </subcellularLocation>
</comment>
<feature type="region of interest" description="Disordered" evidence="11">
    <location>
        <begin position="799"/>
        <end position="822"/>
    </location>
</feature>
<evidence type="ECO:0000313" key="13">
    <source>
        <dbReference type="EMBL" id="CCG82396.1"/>
    </source>
</evidence>
<keyword evidence="6" id="KW-0805">Transcription regulation</keyword>
<feature type="compositionally biased region" description="Basic and acidic residues" evidence="11">
    <location>
        <begin position="803"/>
        <end position="813"/>
    </location>
</feature>
<evidence type="ECO:0000256" key="11">
    <source>
        <dbReference type="SAM" id="MobiDB-lite"/>
    </source>
</evidence>
<protein>
    <submittedName>
        <fullName evidence="13">Sexual development transcription factor SteA</fullName>
    </submittedName>
</protein>
<keyword evidence="14" id="KW-1185">Reference proteome</keyword>
<dbReference type="InterPro" id="IPR036236">
    <property type="entry name" value="Znf_C2H2_sf"/>
</dbReference>
<dbReference type="Pfam" id="PF00096">
    <property type="entry name" value="zf-C2H2"/>
    <property type="match status" value="2"/>
</dbReference>
<comment type="caution">
    <text evidence="13">The sequence shown here is derived from an EMBL/GenBank/DDBJ whole genome shotgun (WGS) entry which is preliminary data.</text>
</comment>
<keyword evidence="5" id="KW-0862">Zinc</keyword>
<evidence type="ECO:0000256" key="5">
    <source>
        <dbReference type="ARBA" id="ARBA00022833"/>
    </source>
</evidence>
<dbReference type="OrthoDB" id="1095242at2759"/>
<feature type="region of interest" description="Disordered" evidence="11">
    <location>
        <begin position="746"/>
        <end position="767"/>
    </location>
</feature>
<dbReference type="STRING" id="1097556.R4X9H1"/>
<reference evidence="13 14" key="1">
    <citation type="journal article" date="2013" name="MBio">
        <title>Genome sequencing of the plant pathogen Taphrina deformans, the causal agent of peach leaf curl.</title>
        <authorList>
            <person name="Cisse O.H."/>
            <person name="Almeida J.M.G.C.F."/>
            <person name="Fonseca A."/>
            <person name="Kumar A.A."/>
            <person name="Salojaervi J."/>
            <person name="Overmyer K."/>
            <person name="Hauser P.M."/>
            <person name="Pagni M."/>
        </authorList>
    </citation>
    <scope>NUCLEOTIDE SEQUENCE [LARGE SCALE GENOMIC DNA]</scope>
    <source>
        <strain evidence="14">PYCC 5710 / ATCC 11124 / CBS 356.35 / IMI 108563 / JCM 9778 / NBRC 8474</strain>
    </source>
</reference>
<evidence type="ECO:0000256" key="2">
    <source>
        <dbReference type="ARBA" id="ARBA00022723"/>
    </source>
</evidence>
<keyword evidence="7" id="KW-0804">Transcription</keyword>
<dbReference type="SMART" id="SM00355">
    <property type="entry name" value="ZnF_C2H2"/>
    <property type="match status" value="2"/>
</dbReference>
<feature type="compositionally biased region" description="Basic and acidic residues" evidence="11">
    <location>
        <begin position="471"/>
        <end position="481"/>
    </location>
</feature>
<dbReference type="GO" id="GO:0003700">
    <property type="term" value="F:DNA-binding transcription factor activity"/>
    <property type="evidence" value="ECO:0007669"/>
    <property type="project" value="InterPro"/>
</dbReference>
<comment type="similarity">
    <text evidence="9">Belongs to the STE12 transcription factor family.</text>
</comment>
<evidence type="ECO:0000259" key="12">
    <source>
        <dbReference type="PROSITE" id="PS50157"/>
    </source>
</evidence>
<evidence type="ECO:0000256" key="9">
    <source>
        <dbReference type="ARBA" id="ARBA00024345"/>
    </source>
</evidence>
<dbReference type="Proteomes" id="UP000013776">
    <property type="component" value="Unassembled WGS sequence"/>
</dbReference>
<dbReference type="EMBL" id="CAHR02000083">
    <property type="protein sequence ID" value="CCG82396.1"/>
    <property type="molecule type" value="Genomic_DNA"/>
</dbReference>
<feature type="domain" description="C2H2-type" evidence="12">
    <location>
        <begin position="594"/>
        <end position="621"/>
    </location>
</feature>
<feature type="compositionally biased region" description="Polar residues" evidence="11">
    <location>
        <begin position="457"/>
        <end position="468"/>
    </location>
</feature>
<dbReference type="SUPFAM" id="SSF57667">
    <property type="entry name" value="beta-beta-alpha zinc fingers"/>
    <property type="match status" value="1"/>
</dbReference>
<dbReference type="FunFam" id="3.30.160.60:FF:000624">
    <property type="entry name" value="zinc finger protein 697"/>
    <property type="match status" value="1"/>
</dbReference>
<evidence type="ECO:0000256" key="8">
    <source>
        <dbReference type="ARBA" id="ARBA00023242"/>
    </source>
</evidence>
<dbReference type="eggNOG" id="KOG1721">
    <property type="taxonomic scope" value="Eukaryota"/>
</dbReference>
<dbReference type="PANTHER" id="PTHR47427:SF1">
    <property type="entry name" value="PROTEIN STE12"/>
    <property type="match status" value="1"/>
</dbReference>
<dbReference type="GO" id="GO:1990527">
    <property type="term" value="C:Tec1p-Ste12p-Dig1p complex"/>
    <property type="evidence" value="ECO:0007669"/>
    <property type="project" value="TreeGrafter"/>
</dbReference>
<feature type="compositionally biased region" description="Polar residues" evidence="11">
    <location>
        <begin position="493"/>
        <end position="509"/>
    </location>
</feature>
<sequence length="822" mass="92093">MSFSMNPPVMPTATTKPETFMLSAEQLENLPVEAKLALEQVDDLKYFLATAPANWQVDQIIRRYLLPTGEYVSCVLWRNLFHVTGTDIVRALAYRFQAFGRPVHNVKKFEEGIFSDLRNLKPGTDASLEEPKSAFLDLLYKNNCIRTQKKQKVFYWFSVPHDRLFLDALERDLKRERMGTESTTIAVQEPALSFVFDATQSLYEQLTKSLQQTAASEVGASLAAQQAHHNLMAQYQGAAGMQYHAGVHGCQPGPSYRGRSQSIQSAIPIDYREHSSDSQKIQAQPVAHGVHGIQLARQARSSQSQIPQDSYLDGTAGYTGYGYATEAEFQLDHDRQRLTSFGGDIDRDASLGDFDLGQAGMSYDMLQPLPREVPLYAPMDSIGSENEFRATLPTYRQPVDDDGFTMPYDVSSSLPNYPPEPFGYNQLPDPGMDFGMPRHFSVSQGNPSYKQRRRRQSIPSSLILSEQAQIARDRYEQRADTEPQVSDRPLSKHISNASRGRSMTNTPQDRTQDHLVQHMNNSSTSSIYDEPLTYKQDCEIAGLERCGSLGTSSYHGSPYSTTSYGCPVTGCSRMFKRLEHMKRHVRTHTHDRPHVCDPCGKSFAHADNLAQHMLLHERGSSSASDYPPEFKNMQYYGQPSHEYSMSQMSYEDMSNYSDVEGSDASYVIPYEERAFSASRSVDERSLSFHDGVGFVLPHNNAEPNIGYSELQIDPISFRDSLNPPSPRTLPMGDVGARIEEGEVTPREPTLRVGSTSETGSCDYVPGPGGDGIVSRSAPRSFGEEHWLDTDMTPRQEQFAVSEQKAEKQEEMKEGVSAAQMWS</sequence>
<name>R4X9H1_TAPDE</name>
<dbReference type="PROSITE" id="PS00028">
    <property type="entry name" value="ZINC_FINGER_C2H2_1"/>
    <property type="match status" value="2"/>
</dbReference>
<dbReference type="Gene3D" id="3.30.160.60">
    <property type="entry name" value="Classic Zinc Finger"/>
    <property type="match status" value="2"/>
</dbReference>
<evidence type="ECO:0000313" key="14">
    <source>
        <dbReference type="Proteomes" id="UP000013776"/>
    </source>
</evidence>
<feature type="domain" description="C2H2-type" evidence="12">
    <location>
        <begin position="564"/>
        <end position="593"/>
    </location>
</feature>
<dbReference type="GO" id="GO:0005634">
    <property type="term" value="C:nucleus"/>
    <property type="evidence" value="ECO:0007669"/>
    <property type="project" value="UniProtKB-SubCell"/>
</dbReference>
<dbReference type="InterPro" id="IPR013087">
    <property type="entry name" value="Znf_C2H2_type"/>
</dbReference>
<dbReference type="InterPro" id="IPR003120">
    <property type="entry name" value="Ste12"/>
</dbReference>